<accession>A0AAV0H6N0</accession>
<dbReference type="InterPro" id="IPR044599">
    <property type="entry name" value="CAF1P_plant"/>
</dbReference>
<sequence>MLWKPYPPIYPRLIKNAADGLTFEQTKEMKNRGLNSYPLMKLSDQEWCVRECSR</sequence>
<name>A0AAV0H6N0_9ROSI</name>
<comment type="caution">
    <text evidence="1">The sequence shown here is derived from an EMBL/GenBank/DDBJ whole genome shotgun (WGS) entry which is preliminary data.</text>
</comment>
<keyword evidence="2" id="KW-1185">Reference proteome</keyword>
<evidence type="ECO:0000313" key="1">
    <source>
        <dbReference type="EMBL" id="CAI0379895.1"/>
    </source>
</evidence>
<reference evidence="1" key="1">
    <citation type="submission" date="2022-08" db="EMBL/GenBank/DDBJ databases">
        <authorList>
            <person name="Gutierrez-Valencia J."/>
        </authorList>
    </citation>
    <scope>NUCLEOTIDE SEQUENCE</scope>
</reference>
<proteinExistence type="predicted"/>
<dbReference type="PANTHER" id="PTHR46247">
    <property type="entry name" value="CRS2-ASSOCIATED FACTOR 1, CHLOROPLASTIC"/>
    <property type="match status" value="1"/>
</dbReference>
<dbReference type="EMBL" id="CAMGYJ010000002">
    <property type="protein sequence ID" value="CAI0379895.1"/>
    <property type="molecule type" value="Genomic_DNA"/>
</dbReference>
<dbReference type="GO" id="GO:0000373">
    <property type="term" value="P:Group II intron splicing"/>
    <property type="evidence" value="ECO:0007669"/>
    <property type="project" value="InterPro"/>
</dbReference>
<dbReference type="AlphaFoldDB" id="A0AAV0H6N0"/>
<gene>
    <name evidence="1" type="ORF">LITE_LOCUS2445</name>
</gene>
<dbReference type="Proteomes" id="UP001154282">
    <property type="component" value="Unassembled WGS sequence"/>
</dbReference>
<dbReference type="PANTHER" id="PTHR46247:SF4">
    <property type="entry name" value="CRS2-ASSOCIATED FACTOR 2, MITOCHONDRIAL"/>
    <property type="match status" value="1"/>
</dbReference>
<evidence type="ECO:0000313" key="2">
    <source>
        <dbReference type="Proteomes" id="UP001154282"/>
    </source>
</evidence>
<protein>
    <submittedName>
        <fullName evidence="1">Uncharacterized protein</fullName>
    </submittedName>
</protein>
<organism evidence="1 2">
    <name type="scientific">Linum tenue</name>
    <dbReference type="NCBI Taxonomy" id="586396"/>
    <lineage>
        <taxon>Eukaryota</taxon>
        <taxon>Viridiplantae</taxon>
        <taxon>Streptophyta</taxon>
        <taxon>Embryophyta</taxon>
        <taxon>Tracheophyta</taxon>
        <taxon>Spermatophyta</taxon>
        <taxon>Magnoliopsida</taxon>
        <taxon>eudicotyledons</taxon>
        <taxon>Gunneridae</taxon>
        <taxon>Pentapetalae</taxon>
        <taxon>rosids</taxon>
        <taxon>fabids</taxon>
        <taxon>Malpighiales</taxon>
        <taxon>Linaceae</taxon>
        <taxon>Linum</taxon>
    </lineage>
</organism>